<dbReference type="InterPro" id="IPR000835">
    <property type="entry name" value="HTH_MarR-typ"/>
</dbReference>
<dbReference type="AlphaFoldDB" id="A0A6J4QDA8"/>
<dbReference type="InterPro" id="IPR023187">
    <property type="entry name" value="Tscrpt_reg_MarR-type_CS"/>
</dbReference>
<accession>A0A6J4QDA8</accession>
<feature type="domain" description="HTH marR-type" evidence="4">
    <location>
        <begin position="17"/>
        <end position="150"/>
    </location>
</feature>
<dbReference type="SMART" id="SM00347">
    <property type="entry name" value="HTH_MARR"/>
    <property type="match status" value="1"/>
</dbReference>
<dbReference type="EMBL" id="CADCUY010000602">
    <property type="protein sequence ID" value="CAA9439799.1"/>
    <property type="molecule type" value="Genomic_DNA"/>
</dbReference>
<proteinExistence type="predicted"/>
<dbReference type="SUPFAM" id="SSF46785">
    <property type="entry name" value="Winged helix' DNA-binding domain"/>
    <property type="match status" value="1"/>
</dbReference>
<dbReference type="GO" id="GO:0003700">
    <property type="term" value="F:DNA-binding transcription factor activity"/>
    <property type="evidence" value="ECO:0007669"/>
    <property type="project" value="InterPro"/>
</dbReference>
<evidence type="ECO:0000313" key="5">
    <source>
        <dbReference type="EMBL" id="CAA9439799.1"/>
    </source>
</evidence>
<keyword evidence="2" id="KW-0238">DNA-binding</keyword>
<dbReference type="PROSITE" id="PS01117">
    <property type="entry name" value="HTH_MARR_1"/>
    <property type="match status" value="1"/>
</dbReference>
<evidence type="ECO:0000256" key="2">
    <source>
        <dbReference type="ARBA" id="ARBA00023125"/>
    </source>
</evidence>
<evidence type="ECO:0000259" key="4">
    <source>
        <dbReference type="PROSITE" id="PS50995"/>
    </source>
</evidence>
<keyword evidence="3" id="KW-0804">Transcription</keyword>
<dbReference type="PANTHER" id="PTHR33164:SF99">
    <property type="entry name" value="MARR FAMILY REGULATORY PROTEIN"/>
    <property type="match status" value="1"/>
</dbReference>
<dbReference type="Pfam" id="PF12802">
    <property type="entry name" value="MarR_2"/>
    <property type="match status" value="1"/>
</dbReference>
<dbReference type="GO" id="GO:0003677">
    <property type="term" value="F:DNA binding"/>
    <property type="evidence" value="ECO:0007669"/>
    <property type="project" value="UniProtKB-KW"/>
</dbReference>
<sequence>MDATRTDPPAPEGGGVEQELGWALHRVMTAYRRTAVEAVTDLPGGARGYQVLVAAAEEGTPSSQLALAHRLVIDKTAVTYLVDDLERAGLVVRRPDPADRRARQVVATEAGRAALDVARRELRAVEASLLSALGPEDGEHLRHLLRRVAVSAPAAAACAATGRADVE</sequence>
<evidence type="ECO:0000256" key="3">
    <source>
        <dbReference type="ARBA" id="ARBA00023163"/>
    </source>
</evidence>
<gene>
    <name evidence="5" type="ORF">AVDCRST_MAG35-3205</name>
</gene>
<organism evidence="5">
    <name type="scientific">uncultured Quadrisphaera sp</name>
    <dbReference type="NCBI Taxonomy" id="904978"/>
    <lineage>
        <taxon>Bacteria</taxon>
        <taxon>Bacillati</taxon>
        <taxon>Actinomycetota</taxon>
        <taxon>Actinomycetes</taxon>
        <taxon>Kineosporiales</taxon>
        <taxon>Kineosporiaceae</taxon>
        <taxon>Quadrisphaera</taxon>
        <taxon>environmental samples</taxon>
    </lineage>
</organism>
<dbReference type="PROSITE" id="PS50995">
    <property type="entry name" value="HTH_MARR_2"/>
    <property type="match status" value="1"/>
</dbReference>
<dbReference type="GO" id="GO:0006950">
    <property type="term" value="P:response to stress"/>
    <property type="evidence" value="ECO:0007669"/>
    <property type="project" value="TreeGrafter"/>
</dbReference>
<evidence type="ECO:0000256" key="1">
    <source>
        <dbReference type="ARBA" id="ARBA00023015"/>
    </source>
</evidence>
<dbReference type="PANTHER" id="PTHR33164">
    <property type="entry name" value="TRANSCRIPTIONAL REGULATOR, MARR FAMILY"/>
    <property type="match status" value="1"/>
</dbReference>
<reference evidence="5" key="1">
    <citation type="submission" date="2020-02" db="EMBL/GenBank/DDBJ databases">
        <authorList>
            <person name="Meier V. D."/>
        </authorList>
    </citation>
    <scope>NUCLEOTIDE SEQUENCE</scope>
    <source>
        <strain evidence="5">AVDCRST_MAG35</strain>
    </source>
</reference>
<dbReference type="Gene3D" id="1.10.10.10">
    <property type="entry name" value="Winged helix-like DNA-binding domain superfamily/Winged helix DNA-binding domain"/>
    <property type="match status" value="1"/>
</dbReference>
<keyword evidence="1" id="KW-0805">Transcription regulation</keyword>
<dbReference type="InterPro" id="IPR039422">
    <property type="entry name" value="MarR/SlyA-like"/>
</dbReference>
<dbReference type="PRINTS" id="PR00598">
    <property type="entry name" value="HTHMARR"/>
</dbReference>
<dbReference type="InterPro" id="IPR036390">
    <property type="entry name" value="WH_DNA-bd_sf"/>
</dbReference>
<name>A0A6J4QDA8_9ACTN</name>
<dbReference type="InterPro" id="IPR036388">
    <property type="entry name" value="WH-like_DNA-bd_sf"/>
</dbReference>
<protein>
    <submittedName>
        <fullName evidence="5">Transcriptional regulator, MarR family</fullName>
    </submittedName>
</protein>